<dbReference type="VEuPathDB" id="VectorBase:PPAPM1_012275"/>
<dbReference type="VEuPathDB" id="VectorBase:PPAI003692"/>
<name>A0A1B0D819_PHLPP</name>
<protein>
    <submittedName>
        <fullName evidence="1">Uncharacterized protein</fullName>
    </submittedName>
</protein>
<proteinExistence type="predicted"/>
<evidence type="ECO:0000313" key="1">
    <source>
        <dbReference type="EnsemblMetazoa" id="PPAI003692-PA"/>
    </source>
</evidence>
<reference evidence="1" key="1">
    <citation type="submission" date="2022-08" db="UniProtKB">
        <authorList>
            <consortium name="EnsemblMetazoa"/>
        </authorList>
    </citation>
    <scope>IDENTIFICATION</scope>
    <source>
        <strain evidence="1">Israel</strain>
    </source>
</reference>
<dbReference type="PANTHER" id="PTHR22955">
    <property type="entry name" value="RETROTRANSPOSON"/>
    <property type="match status" value="1"/>
</dbReference>
<organism evidence="1 2">
    <name type="scientific">Phlebotomus papatasi</name>
    <name type="common">Sandfly</name>
    <dbReference type="NCBI Taxonomy" id="29031"/>
    <lineage>
        <taxon>Eukaryota</taxon>
        <taxon>Metazoa</taxon>
        <taxon>Ecdysozoa</taxon>
        <taxon>Arthropoda</taxon>
        <taxon>Hexapoda</taxon>
        <taxon>Insecta</taxon>
        <taxon>Pterygota</taxon>
        <taxon>Neoptera</taxon>
        <taxon>Endopterygota</taxon>
        <taxon>Diptera</taxon>
        <taxon>Nematocera</taxon>
        <taxon>Psychodoidea</taxon>
        <taxon>Psychodidae</taxon>
        <taxon>Phlebotomus</taxon>
        <taxon>Phlebotomus</taxon>
    </lineage>
</organism>
<sequence>MLHAGAQLTLNQIRTQYWILKGLSYNDVRQDFKLSEWFKEYILQTRSKLYVTTDLLLKIVRLKTSIHFWIIIEGLDIKIDAIYAWSDSEITLSWIKRDAATWNTYVGNRVSKIHQALPKDVWGHVVSEDNPADVASRGISAKQLCKHELYWRGPSWLRHRHDSWPSNNKDDQLAMIEKEMLKASGAYFSYGMMVSEAHAAEAFDSIADPPNKTEVFLNKKEDISWDERPPEWIIRMWKDFREI</sequence>
<dbReference type="EMBL" id="AJVK01035891">
    <property type="status" value="NOT_ANNOTATED_CDS"/>
    <property type="molecule type" value="Genomic_DNA"/>
</dbReference>
<accession>A0A1B0D819</accession>
<dbReference type="EnsemblMetazoa" id="PPAI003692-RA">
    <property type="protein sequence ID" value="PPAI003692-PA"/>
    <property type="gene ID" value="PPAI003692"/>
</dbReference>
<dbReference type="Proteomes" id="UP000092462">
    <property type="component" value="Unassembled WGS sequence"/>
</dbReference>
<evidence type="ECO:0000313" key="2">
    <source>
        <dbReference type="Proteomes" id="UP000092462"/>
    </source>
</evidence>
<keyword evidence="2" id="KW-1185">Reference proteome</keyword>
<dbReference type="PANTHER" id="PTHR22955:SF77">
    <property type="entry name" value="ASPARTIC PUTATIVE DOMAIN-CONTAINING PROTEIN-RELATED"/>
    <property type="match status" value="1"/>
</dbReference>
<dbReference type="AlphaFoldDB" id="A0A1B0D819"/>